<evidence type="ECO:0000256" key="1">
    <source>
        <dbReference type="SAM" id="MobiDB-lite"/>
    </source>
</evidence>
<dbReference type="PANTHER" id="PTHR39639:SF1">
    <property type="entry name" value="DUF262 DOMAIN-CONTAINING PROTEIN"/>
    <property type="match status" value="1"/>
</dbReference>
<organism evidence="3 4">
    <name type="scientific">Gluconobacter cerinus</name>
    <dbReference type="NCBI Taxonomy" id="38307"/>
    <lineage>
        <taxon>Bacteria</taxon>
        <taxon>Pseudomonadati</taxon>
        <taxon>Pseudomonadota</taxon>
        <taxon>Alphaproteobacteria</taxon>
        <taxon>Acetobacterales</taxon>
        <taxon>Acetobacteraceae</taxon>
        <taxon>Gluconobacter</taxon>
    </lineage>
</organism>
<accession>A0AAV5NFB1</accession>
<gene>
    <name evidence="3" type="ORF">GCM10007867_18060</name>
</gene>
<comment type="caution">
    <text evidence="3">The sequence shown here is derived from an EMBL/GenBank/DDBJ whole genome shotgun (WGS) entry which is preliminary data.</text>
</comment>
<reference evidence="4" key="1">
    <citation type="journal article" date="2019" name="Int. J. Syst. Evol. Microbiol.">
        <title>The Global Catalogue of Microorganisms (GCM) 10K type strain sequencing project: providing services to taxonomists for standard genome sequencing and annotation.</title>
        <authorList>
            <consortium name="The Broad Institute Genomics Platform"/>
            <consortium name="The Broad Institute Genome Sequencing Center for Infectious Disease"/>
            <person name="Wu L."/>
            <person name="Ma J."/>
        </authorList>
    </citation>
    <scope>NUCLEOTIDE SEQUENCE [LARGE SCALE GENOMIC DNA]</scope>
    <source>
        <strain evidence="4">NBRC 3267</strain>
    </source>
</reference>
<protein>
    <recommendedName>
        <fullName evidence="2">GmrSD restriction endonucleases N-terminal domain-containing protein</fullName>
    </recommendedName>
</protein>
<dbReference type="Proteomes" id="UP001156614">
    <property type="component" value="Unassembled WGS sequence"/>
</dbReference>
<feature type="domain" description="GmrSD restriction endonucleases N-terminal" evidence="2">
    <location>
        <begin position="42"/>
        <end position="205"/>
    </location>
</feature>
<sequence>MHNDRDYIEDTEIKDDNSEAETENGYRFEVSSYGWDVDVEGLVKRLNREDIYVPGFQRGFVWSNAEKSRFIESLILGLPVPTIFLAKDSETSKLNIIDGQQRLKTLQSYLNGEFSLSGVDIPQDLKNKYHSKRRDTYNKRAKIIDQSDERTLSDAVIHAVVIKPNPKHDDKELGKEYNAAIIQIFKRLNTSGKALTSQEVRASIFHGNLLTTIQNINNYEDWRALFGNVHSRMKDQEAILRAIALYKNGSNYKASMPKFLDAFISDNRNIPQEECRNIEIIFKSSVSMIRESLGDSALKTGGTFIITRFDALVVSLMSILGDKIYKDIQEATDQAKEILGKQSIKEKLQNLHKDTRGLDDKGEEISSIPDNQKGYLWSVDKFTNDTNRVSVRLRVSLEEFLKK</sequence>
<dbReference type="Pfam" id="PF03235">
    <property type="entry name" value="GmrSD_N"/>
    <property type="match status" value="1"/>
</dbReference>
<evidence type="ECO:0000313" key="3">
    <source>
        <dbReference type="EMBL" id="GLQ62961.1"/>
    </source>
</evidence>
<feature type="region of interest" description="Disordered" evidence="1">
    <location>
        <begin position="1"/>
        <end position="20"/>
    </location>
</feature>
<dbReference type="RefSeq" id="WP_099211828.1">
    <property type="nucleotide sequence ID" value="NZ_BEWM01000002.1"/>
</dbReference>
<evidence type="ECO:0000259" key="2">
    <source>
        <dbReference type="Pfam" id="PF03235"/>
    </source>
</evidence>
<keyword evidence="4" id="KW-1185">Reference proteome</keyword>
<evidence type="ECO:0000313" key="4">
    <source>
        <dbReference type="Proteomes" id="UP001156614"/>
    </source>
</evidence>
<feature type="compositionally biased region" description="Acidic residues" evidence="1">
    <location>
        <begin position="9"/>
        <end position="20"/>
    </location>
</feature>
<dbReference type="PANTHER" id="PTHR39639">
    <property type="entry name" value="CHROMOSOME 16, WHOLE GENOME SHOTGUN SEQUENCE"/>
    <property type="match status" value="1"/>
</dbReference>
<dbReference type="EMBL" id="BSNU01000003">
    <property type="protein sequence ID" value="GLQ62961.1"/>
    <property type="molecule type" value="Genomic_DNA"/>
</dbReference>
<dbReference type="AlphaFoldDB" id="A0AAV5NFB1"/>
<name>A0AAV5NFB1_9PROT</name>
<dbReference type="InterPro" id="IPR004919">
    <property type="entry name" value="GmrSD_N"/>
</dbReference>
<proteinExistence type="predicted"/>